<dbReference type="Gene3D" id="3.30.559.30">
    <property type="entry name" value="Nonribosomal peptide synthetase, condensation domain"/>
    <property type="match status" value="1"/>
</dbReference>
<dbReference type="EMBL" id="LAZR01048035">
    <property type="protein sequence ID" value="KKK92841.1"/>
    <property type="molecule type" value="Genomic_DNA"/>
</dbReference>
<accession>A0A0F9C853</accession>
<dbReference type="GO" id="GO:0043041">
    <property type="term" value="P:amino acid activation for nonribosomal peptide biosynthetic process"/>
    <property type="evidence" value="ECO:0007669"/>
    <property type="project" value="TreeGrafter"/>
</dbReference>
<dbReference type="SUPFAM" id="SSF52777">
    <property type="entry name" value="CoA-dependent acyltransferases"/>
    <property type="match status" value="2"/>
</dbReference>
<name>A0A0F9C853_9ZZZZ</name>
<dbReference type="GO" id="GO:0005829">
    <property type="term" value="C:cytosol"/>
    <property type="evidence" value="ECO:0007669"/>
    <property type="project" value="TreeGrafter"/>
</dbReference>
<dbReference type="PANTHER" id="PTHR45527">
    <property type="entry name" value="NONRIBOSOMAL PEPTIDE SYNTHETASE"/>
    <property type="match status" value="1"/>
</dbReference>
<feature type="non-terminal residue" evidence="2">
    <location>
        <position position="1"/>
    </location>
</feature>
<dbReference type="Pfam" id="PF00668">
    <property type="entry name" value="Condensation"/>
    <property type="match status" value="1"/>
</dbReference>
<dbReference type="Gene3D" id="3.30.559.10">
    <property type="entry name" value="Chloramphenicol acetyltransferase-like domain"/>
    <property type="match status" value="1"/>
</dbReference>
<dbReference type="GO" id="GO:0047527">
    <property type="term" value="F:2,3-dihydroxybenzoate-serine ligase activity"/>
    <property type="evidence" value="ECO:0007669"/>
    <property type="project" value="TreeGrafter"/>
</dbReference>
<dbReference type="GO" id="GO:0009239">
    <property type="term" value="P:enterobactin biosynthetic process"/>
    <property type="evidence" value="ECO:0007669"/>
    <property type="project" value="TreeGrafter"/>
</dbReference>
<feature type="domain" description="Condensation" evidence="1">
    <location>
        <begin position="2"/>
        <end position="411"/>
    </location>
</feature>
<proteinExistence type="predicted"/>
<comment type="caution">
    <text evidence="2">The sequence shown here is derived from an EMBL/GenBank/DDBJ whole genome shotgun (WGS) entry which is preliminary data.</text>
</comment>
<dbReference type="InterPro" id="IPR001242">
    <property type="entry name" value="Condensation_dom"/>
</dbReference>
<dbReference type="AlphaFoldDB" id="A0A0F9C853"/>
<protein>
    <recommendedName>
        <fullName evidence="1">Condensation domain-containing protein</fullName>
    </recommendedName>
</protein>
<gene>
    <name evidence="2" type="ORF">LCGC14_2698880</name>
</gene>
<dbReference type="GO" id="GO:0009366">
    <property type="term" value="C:enterobactin synthetase complex"/>
    <property type="evidence" value="ECO:0007669"/>
    <property type="project" value="TreeGrafter"/>
</dbReference>
<dbReference type="GO" id="GO:0031177">
    <property type="term" value="F:phosphopantetheine binding"/>
    <property type="evidence" value="ECO:0007669"/>
    <property type="project" value="TreeGrafter"/>
</dbReference>
<dbReference type="PANTHER" id="PTHR45527:SF1">
    <property type="entry name" value="FATTY ACID SYNTHASE"/>
    <property type="match status" value="1"/>
</dbReference>
<feature type="non-terminal residue" evidence="2">
    <location>
        <position position="436"/>
    </location>
</feature>
<evidence type="ECO:0000259" key="1">
    <source>
        <dbReference type="Pfam" id="PF00668"/>
    </source>
</evidence>
<dbReference type="InterPro" id="IPR023213">
    <property type="entry name" value="CAT-like_dom_sf"/>
</dbReference>
<organism evidence="2">
    <name type="scientific">marine sediment metagenome</name>
    <dbReference type="NCBI Taxonomy" id="412755"/>
    <lineage>
        <taxon>unclassified sequences</taxon>
        <taxon>metagenomes</taxon>
        <taxon>ecological metagenomes</taxon>
    </lineage>
</organism>
<reference evidence="2" key="1">
    <citation type="journal article" date="2015" name="Nature">
        <title>Complex archaea that bridge the gap between prokaryotes and eukaryotes.</title>
        <authorList>
            <person name="Spang A."/>
            <person name="Saw J.H."/>
            <person name="Jorgensen S.L."/>
            <person name="Zaremba-Niedzwiedzka K."/>
            <person name="Martijn J."/>
            <person name="Lind A.E."/>
            <person name="van Eijk R."/>
            <person name="Schleper C."/>
            <person name="Guy L."/>
            <person name="Ettema T.J."/>
        </authorList>
    </citation>
    <scope>NUCLEOTIDE SEQUENCE</scope>
</reference>
<evidence type="ECO:0000313" key="2">
    <source>
        <dbReference type="EMBL" id="KKK92841.1"/>
    </source>
</evidence>
<sequence>YHHALDINAYQEAWRLASQRYPVLRTAFDWDGEPLQIITAQPSLTAAHFRLEDLSQLSVTAREAAIVELQIADRAVAFDLSQPGLLRFTVIKHSDAHYTVLKTEHHSISDGWSGPLLWQTVHDYYQQLLAGQSPEVHPESTYLDAQQYLQQQQSATRSYWKSLQANLGEPNDINGLLSQPIDLSQPPVIDEPTETKLVLEEKDYQQLKAQCRAQGVTLNVAVQFAWHKLLQIYTGDEQTIVGTTVSGRDIPVAGIESSVGLYINTLPLALDWAADATIHTQLQTLQQRIAALNSHSGIALASLQRGGARLFHSLLVFENYPAPVNTGDADTLGVAFRSAVEKTDYPLSVIAYEQGDTLHIGLRHDARSLTTEKASRLVDQLQRILAAIADDPAQRHDQIPLLSRAEAQALLHSWNDTDAPYPQDKTLQQLFEAQVE</sequence>